<proteinExistence type="predicted"/>
<dbReference type="RefSeq" id="WP_045829872.1">
    <property type="nucleotide sequence ID" value="NZ_JZRB01000025.1"/>
</dbReference>
<name>A0A0F3KNE5_9GAMM</name>
<feature type="signal peptide" evidence="1">
    <location>
        <begin position="1"/>
        <end position="24"/>
    </location>
</feature>
<evidence type="ECO:0000313" key="3">
    <source>
        <dbReference type="Proteomes" id="UP000033651"/>
    </source>
</evidence>
<keyword evidence="1" id="KW-0732">Signal</keyword>
<sequence>MPIAPRHRLALLLPLVSAAPAAMAGPVAVPLVAAAWHAPDTAHFLVREGFPHGLLQLDTESEEGYARFDGATFSDGTIEFDIKPQTDEMPGIRFRQGADGSADMLYIRVGPNCPAAQDCLQYLPLTATRILWDMYPQYQAAAPVQADAWNHVRLVIAGRRMQVFVNRQLEPSLVVEHLEGDHASGAIALEGKAQYANLTLDAAATGLPAPREPVASPTDEGLLTDWEVAGTGPLGHPGEPAIADAPASGWQPLATEAGGLVNLARRFAATQRGAARQYAWLRTRLVAGKAQAREVAIGYLREATVFVNGKPVFSGKNLYNVPGARQAPDGRLDLRNGHFSLPLQQGRNDIVVAIDANTPDMRGRYGWGLKMKVDGRP</sequence>
<organism evidence="2 3">
    <name type="scientific">Luteibacter yeojuensis</name>
    <dbReference type="NCBI Taxonomy" id="345309"/>
    <lineage>
        <taxon>Bacteria</taxon>
        <taxon>Pseudomonadati</taxon>
        <taxon>Pseudomonadota</taxon>
        <taxon>Gammaproteobacteria</taxon>
        <taxon>Lysobacterales</taxon>
        <taxon>Rhodanobacteraceae</taxon>
        <taxon>Luteibacter</taxon>
    </lineage>
</organism>
<dbReference type="PATRIC" id="fig|345309.4.peg.1800"/>
<evidence type="ECO:0000256" key="1">
    <source>
        <dbReference type="SAM" id="SignalP"/>
    </source>
</evidence>
<dbReference type="Proteomes" id="UP000033651">
    <property type="component" value="Unassembled WGS sequence"/>
</dbReference>
<dbReference type="AlphaFoldDB" id="A0A0F3KNE5"/>
<evidence type="ECO:0008006" key="4">
    <source>
        <dbReference type="Google" id="ProtNLM"/>
    </source>
</evidence>
<reference evidence="2 3" key="1">
    <citation type="submission" date="2015-03" db="EMBL/GenBank/DDBJ databases">
        <title>Draft genome sequence of Luteibacter yeojuensis strain SU11.</title>
        <authorList>
            <person name="Sulaiman J."/>
            <person name="Priya K."/>
            <person name="Chan K.-G."/>
        </authorList>
    </citation>
    <scope>NUCLEOTIDE SEQUENCE [LARGE SCALE GENOMIC DNA]</scope>
    <source>
        <strain evidence="2 3">SU11</strain>
    </source>
</reference>
<gene>
    <name evidence="2" type="ORF">VI08_12280</name>
</gene>
<protein>
    <recommendedName>
        <fullName evidence="4">3-keto-disaccharide hydrolase domain-containing protein</fullName>
    </recommendedName>
</protein>
<accession>A0A0F3KNE5</accession>
<dbReference type="EMBL" id="JZRB01000025">
    <property type="protein sequence ID" value="KJV32507.1"/>
    <property type="molecule type" value="Genomic_DNA"/>
</dbReference>
<comment type="caution">
    <text evidence="2">The sequence shown here is derived from an EMBL/GenBank/DDBJ whole genome shotgun (WGS) entry which is preliminary data.</text>
</comment>
<keyword evidence="3" id="KW-1185">Reference proteome</keyword>
<feature type="chain" id="PRO_5002462985" description="3-keto-disaccharide hydrolase domain-containing protein" evidence="1">
    <location>
        <begin position="25"/>
        <end position="377"/>
    </location>
</feature>
<dbReference type="OrthoDB" id="118532at2"/>
<evidence type="ECO:0000313" key="2">
    <source>
        <dbReference type="EMBL" id="KJV32507.1"/>
    </source>
</evidence>
<dbReference type="Gene3D" id="2.60.120.560">
    <property type="entry name" value="Exo-inulinase, domain 1"/>
    <property type="match status" value="1"/>
</dbReference>